<name>A0AA88CQ54_FICCA</name>
<gene>
    <name evidence="2" type="ORF">TIFTF001_040680</name>
</gene>
<dbReference type="EMBL" id="BTGU01001550">
    <property type="protein sequence ID" value="GMN25227.1"/>
    <property type="molecule type" value="Genomic_DNA"/>
</dbReference>
<proteinExistence type="predicted"/>
<keyword evidence="1" id="KW-0812">Transmembrane</keyword>
<reference evidence="2" key="1">
    <citation type="submission" date="2023-07" db="EMBL/GenBank/DDBJ databases">
        <title>draft genome sequence of fig (Ficus carica).</title>
        <authorList>
            <person name="Takahashi T."/>
            <person name="Nishimura K."/>
        </authorList>
    </citation>
    <scope>NUCLEOTIDE SEQUENCE</scope>
</reference>
<feature type="transmembrane region" description="Helical" evidence="1">
    <location>
        <begin position="415"/>
        <end position="438"/>
    </location>
</feature>
<keyword evidence="1" id="KW-1133">Transmembrane helix</keyword>
<protein>
    <submittedName>
        <fullName evidence="2">Uncharacterized protein</fullName>
    </submittedName>
</protein>
<keyword evidence="1" id="KW-0472">Membrane</keyword>
<evidence type="ECO:0000313" key="3">
    <source>
        <dbReference type="Proteomes" id="UP001187192"/>
    </source>
</evidence>
<dbReference type="PANTHER" id="PTHR31170:SF17">
    <property type="match status" value="1"/>
</dbReference>
<dbReference type="Proteomes" id="UP001187192">
    <property type="component" value="Unassembled WGS sequence"/>
</dbReference>
<accession>A0AA88CQ54</accession>
<keyword evidence="3" id="KW-1185">Reference proteome</keyword>
<dbReference type="InterPro" id="IPR004158">
    <property type="entry name" value="DUF247_pln"/>
</dbReference>
<evidence type="ECO:0000256" key="1">
    <source>
        <dbReference type="SAM" id="Phobius"/>
    </source>
</evidence>
<organism evidence="2 3">
    <name type="scientific">Ficus carica</name>
    <name type="common">Common fig</name>
    <dbReference type="NCBI Taxonomy" id="3494"/>
    <lineage>
        <taxon>Eukaryota</taxon>
        <taxon>Viridiplantae</taxon>
        <taxon>Streptophyta</taxon>
        <taxon>Embryophyta</taxon>
        <taxon>Tracheophyta</taxon>
        <taxon>Spermatophyta</taxon>
        <taxon>Magnoliopsida</taxon>
        <taxon>eudicotyledons</taxon>
        <taxon>Gunneridae</taxon>
        <taxon>Pentapetalae</taxon>
        <taxon>rosids</taxon>
        <taxon>fabids</taxon>
        <taxon>Rosales</taxon>
        <taxon>Moraceae</taxon>
        <taxon>Ficeae</taxon>
        <taxon>Ficus</taxon>
    </lineage>
</organism>
<comment type="caution">
    <text evidence="2">The sequence shown here is derived from an EMBL/GenBank/DDBJ whole genome shotgun (WGS) entry which is preliminary data.</text>
</comment>
<dbReference type="PANTHER" id="PTHR31170">
    <property type="entry name" value="BNAC04G53230D PROTEIN"/>
    <property type="match status" value="1"/>
</dbReference>
<dbReference type="Pfam" id="PF03140">
    <property type="entry name" value="DUF247"/>
    <property type="match status" value="1"/>
</dbReference>
<dbReference type="AlphaFoldDB" id="A0AA88CQ54"/>
<evidence type="ECO:0000313" key="2">
    <source>
        <dbReference type="EMBL" id="GMN25227.1"/>
    </source>
</evidence>
<sequence>MHNMTADGGNHVIDVDVLTKRIEGKMSGEMSLSPLCSIFKIPTILLRHNQNAYAPNAFSFGPFHHDKETLKPTEKIKAKYLHDLIARLSPPNDPNPAHTRTLGIKRLTEAINEKWKEARLYYGGPIGMKEDKFVEIMVLDGCFIIELFRRKAYEGLKEENDPIFAMSCLLQFLWHDLILLENQIPWVVLDILFNMTLSSIDEKSLVQLAIEFFGNIFSTEPTPIHRLIFHPSKHILDLLRNSLVLNSSILENRDNPELDSFELEPMRSATSLEDSGIKFKMGSSKSVLDIKFHRKKGVLEIPTLFIQETTETVFRNLISLEQCCPNYDPIITSYAVLFDNLINSKDDMEILSKSKAIYNWLNIDDAARFFNKLYIDTFVKETFYLKLTHEVNEYCRHPWHRYRRVLMRDYFKHPWAFISVVAATIALILTFLQTLYAII</sequence>